<keyword evidence="3" id="KW-1185">Reference proteome</keyword>
<feature type="region of interest" description="Disordered" evidence="1">
    <location>
        <begin position="82"/>
        <end position="115"/>
    </location>
</feature>
<feature type="compositionally biased region" description="Acidic residues" evidence="1">
    <location>
        <begin position="405"/>
        <end position="415"/>
    </location>
</feature>
<accession>A0A813UL20</accession>
<evidence type="ECO:0000256" key="1">
    <source>
        <dbReference type="SAM" id="MobiDB-lite"/>
    </source>
</evidence>
<feature type="region of interest" description="Disordered" evidence="1">
    <location>
        <begin position="487"/>
        <end position="549"/>
    </location>
</feature>
<evidence type="ECO:0000313" key="2">
    <source>
        <dbReference type="EMBL" id="CAF0827483.1"/>
    </source>
</evidence>
<organism evidence="2 3">
    <name type="scientific">Brachionus calyciflorus</name>
    <dbReference type="NCBI Taxonomy" id="104777"/>
    <lineage>
        <taxon>Eukaryota</taxon>
        <taxon>Metazoa</taxon>
        <taxon>Spiralia</taxon>
        <taxon>Gnathifera</taxon>
        <taxon>Rotifera</taxon>
        <taxon>Eurotatoria</taxon>
        <taxon>Monogononta</taxon>
        <taxon>Pseudotrocha</taxon>
        <taxon>Ploima</taxon>
        <taxon>Brachionidae</taxon>
        <taxon>Brachionus</taxon>
    </lineage>
</organism>
<feature type="compositionally biased region" description="Polar residues" evidence="1">
    <location>
        <begin position="99"/>
        <end position="115"/>
    </location>
</feature>
<feature type="compositionally biased region" description="Low complexity" evidence="1">
    <location>
        <begin position="84"/>
        <end position="98"/>
    </location>
</feature>
<protein>
    <submittedName>
        <fullName evidence="2">Uncharacterized protein</fullName>
    </submittedName>
</protein>
<reference evidence="2" key="1">
    <citation type="submission" date="2021-02" db="EMBL/GenBank/DDBJ databases">
        <authorList>
            <person name="Nowell W R."/>
        </authorList>
    </citation>
    <scope>NUCLEOTIDE SEQUENCE</scope>
    <source>
        <strain evidence="2">Ploen Becks lab</strain>
    </source>
</reference>
<feature type="compositionally biased region" description="Polar residues" evidence="1">
    <location>
        <begin position="504"/>
        <end position="549"/>
    </location>
</feature>
<evidence type="ECO:0000313" key="3">
    <source>
        <dbReference type="Proteomes" id="UP000663879"/>
    </source>
</evidence>
<proteinExistence type="predicted"/>
<comment type="caution">
    <text evidence="2">The sequence shown here is derived from an EMBL/GenBank/DDBJ whole genome shotgun (WGS) entry which is preliminary data.</text>
</comment>
<gene>
    <name evidence="2" type="ORF">OXX778_LOCUS7793</name>
</gene>
<feature type="region of interest" description="Disordered" evidence="1">
    <location>
        <begin position="391"/>
        <end position="415"/>
    </location>
</feature>
<sequence length="549" mass="61866">MSQSPSINPNRQFGFLQSSSTPLFLQNSSPHRFKSTSLKQINHSKLRNQSSPYYINNQQQLQDRQINPANILFNYQHCDDSESDITSTSQDTSISSFTKTNPPTTPISSLIATSTESSPSLITKTEILYVTPASNSLDSSRPISSDVTSYSRSSSYTSLSSFEIKSTHSSLQSDYSNQPNSANFTDLPNSPSAQSPTVLNNFVQNYSMDSNPSKSNDITVMEKTVLAANCSRSNYEIEDEQVISYDMEGSISGRSNVSQLTFPNEPTADLAFIRNLLDTKKNQKNEWSNLYTPPVKLDSSSIQQQKNLDMLQVSKSLFPDFRNDFFTVASSDSDMDKDSIKFYNDEEDRESCTSKASVPSIIRNDMENNLLNKIHLNVLYDKLNSTKDSSLLERTQVNEMSHVEEEGEEEEEEDDQKILFEFIDECFKNNKNLNDEDDKLPKINEEEEENECSFVEKIKINKKPVPVVQMTKTTMLRANKLKEMSQAKGQVNQSSVKKSLPQVCKTNTSSTKPNFKFINSNSTSGPGHLNNNKKTSQVLTSINNNWHSK</sequence>
<feature type="region of interest" description="Disordered" evidence="1">
    <location>
        <begin position="170"/>
        <end position="196"/>
    </location>
</feature>
<dbReference type="Proteomes" id="UP000663879">
    <property type="component" value="Unassembled WGS sequence"/>
</dbReference>
<feature type="compositionally biased region" description="Polar residues" evidence="1">
    <location>
        <begin position="487"/>
        <end position="497"/>
    </location>
</feature>
<dbReference type="EMBL" id="CAJNOC010001022">
    <property type="protein sequence ID" value="CAF0827483.1"/>
    <property type="molecule type" value="Genomic_DNA"/>
</dbReference>
<name>A0A813UL20_9BILA</name>
<dbReference type="AlphaFoldDB" id="A0A813UL20"/>
<dbReference type="OrthoDB" id="10487102at2759"/>